<accession>A0AA49JVM0</accession>
<evidence type="ECO:0000313" key="3">
    <source>
        <dbReference type="Proteomes" id="UP001229955"/>
    </source>
</evidence>
<reference evidence="1" key="1">
    <citation type="submission" date="2023-07" db="EMBL/GenBank/DDBJ databases">
        <authorList>
            <person name="Haufschild T."/>
            <person name="Kallscheuer N."/>
            <person name="Hammer J."/>
            <person name="Kohn T."/>
            <person name="Kabuu M."/>
            <person name="Jogler M."/>
            <person name="Wohfarth N."/>
            <person name="Heuer A."/>
            <person name="Rohde M."/>
            <person name="van Teeseling M.C.F."/>
            <person name="Jogler C."/>
        </authorList>
    </citation>
    <scope>NUCLEOTIDE SEQUENCE</scope>
    <source>
        <strain evidence="1">Strain 138</strain>
        <strain evidence="2">Strain 318</strain>
    </source>
</reference>
<dbReference type="AlphaFoldDB" id="A0AA49JVM0"/>
<keyword evidence="3" id="KW-1185">Reference proteome</keyword>
<dbReference type="RefSeq" id="WP_367885716.1">
    <property type="nucleotide sequence ID" value="NZ_CP130612.1"/>
</dbReference>
<name>A0AA49JVM0_9BACT</name>
<gene>
    <name evidence="1" type="ORF">Strain138_002151</name>
    <name evidence="2" type="ORF">Strain318_002150</name>
</gene>
<evidence type="ECO:0000313" key="2">
    <source>
        <dbReference type="EMBL" id="WKW15748.1"/>
    </source>
</evidence>
<evidence type="ECO:0000313" key="1">
    <source>
        <dbReference type="EMBL" id="WKW12841.1"/>
    </source>
</evidence>
<dbReference type="Proteomes" id="UP001229955">
    <property type="component" value="Chromosome"/>
</dbReference>
<sequence length="409" mass="46367">MSHDARDTEERLRSWLDGNQPARERLCLHLLSLDRRFTQIKPVQPKGGPDGGRDLEARFDNIGPARGGIGFRNSPSDSSTDFRWVKSKLADDLSSALTNEPRLVAFAFFTNVRLTVGQRQKLEELARTKTTAQLELYDRERMRVLLDGVEGLAARYQFLQIPLSAPEQAAFFSRWGSDLEAMVTRSFTKVDERLRRIEFLQESQRPLTQLAFHIVLASATPISDLPHVRAMLHISRFTGDLRRNRWNLAVCNNSPDRSLPSCGQGPCVGGAFWHEDAATPLGTFASTWPDPFRIIASHGGVSAWLDDSQLSRLADLDEASFAFFMNRKLWERVGRIDIFANDYLVWTASVSELSDDPPNAQPELPWQFSADELADEWVRVMPRGYTGSLNFTSSTPLRLIEAEQMRRRD</sequence>
<organism evidence="1">
    <name type="scientific">Pseudogemmatithrix spongiicola</name>
    <dbReference type="NCBI Taxonomy" id="3062599"/>
    <lineage>
        <taxon>Bacteria</taxon>
        <taxon>Pseudomonadati</taxon>
        <taxon>Gemmatimonadota</taxon>
        <taxon>Gemmatimonadia</taxon>
        <taxon>Gemmatimonadales</taxon>
        <taxon>Gemmatimonadaceae</taxon>
        <taxon>Pseudogemmatithrix</taxon>
    </lineage>
</organism>
<dbReference type="KEGG" id="pspc:Strain318_002150"/>
<accession>A0AA49Q7I3</accession>
<dbReference type="EMBL" id="CP130612">
    <property type="protein sequence ID" value="WKW12841.1"/>
    <property type="molecule type" value="Genomic_DNA"/>
</dbReference>
<proteinExistence type="predicted"/>
<protein>
    <submittedName>
        <fullName evidence="1">Uncharacterized protein</fullName>
    </submittedName>
</protein>
<dbReference type="EMBL" id="CP130613">
    <property type="protein sequence ID" value="WKW15748.1"/>
    <property type="molecule type" value="Genomic_DNA"/>
</dbReference>